<dbReference type="PANTHER" id="PTHR21485">
    <property type="entry name" value="HAD SUPERFAMILY MEMBERS CMAS AND KDSC"/>
    <property type="match status" value="1"/>
</dbReference>
<organism evidence="1 2">
    <name type="scientific">Parasphingorhabdus marina DSM 22363</name>
    <dbReference type="NCBI Taxonomy" id="1123272"/>
    <lineage>
        <taxon>Bacteria</taxon>
        <taxon>Pseudomonadati</taxon>
        <taxon>Pseudomonadota</taxon>
        <taxon>Alphaproteobacteria</taxon>
        <taxon>Sphingomonadales</taxon>
        <taxon>Sphingomonadaceae</taxon>
        <taxon>Parasphingorhabdus</taxon>
    </lineage>
</organism>
<keyword evidence="2" id="KW-1185">Reference proteome</keyword>
<dbReference type="RefSeq" id="WP_074206205.1">
    <property type="nucleotide sequence ID" value="NZ_FSQW01000002.1"/>
</dbReference>
<evidence type="ECO:0000313" key="2">
    <source>
        <dbReference type="Proteomes" id="UP000185192"/>
    </source>
</evidence>
<dbReference type="PANTHER" id="PTHR21485:SF6">
    <property type="entry name" value="N-ACYLNEURAMINATE CYTIDYLYLTRANSFERASE-RELATED"/>
    <property type="match status" value="1"/>
</dbReference>
<proteinExistence type="predicted"/>
<dbReference type="InterPro" id="IPR050793">
    <property type="entry name" value="CMP-NeuNAc_synthase"/>
</dbReference>
<dbReference type="Gene3D" id="3.90.550.10">
    <property type="entry name" value="Spore Coat Polysaccharide Biosynthesis Protein SpsA, Chain A"/>
    <property type="match status" value="1"/>
</dbReference>
<accession>A0A1N6HK29</accession>
<evidence type="ECO:0000313" key="1">
    <source>
        <dbReference type="EMBL" id="SIO20198.1"/>
    </source>
</evidence>
<gene>
    <name evidence="1" type="ORF">SAMN02745824_3330</name>
</gene>
<keyword evidence="1" id="KW-0808">Transferase</keyword>
<name>A0A1N6HK29_9SPHN</name>
<dbReference type="SUPFAM" id="SSF53448">
    <property type="entry name" value="Nucleotide-diphospho-sugar transferases"/>
    <property type="match status" value="1"/>
</dbReference>
<keyword evidence="1" id="KW-0548">Nucleotidyltransferase</keyword>
<reference evidence="2" key="1">
    <citation type="submission" date="2016-11" db="EMBL/GenBank/DDBJ databases">
        <authorList>
            <person name="Varghese N."/>
            <person name="Submissions S."/>
        </authorList>
    </citation>
    <scope>NUCLEOTIDE SEQUENCE [LARGE SCALE GENOMIC DNA]</scope>
    <source>
        <strain evidence="2">DSM 22363</strain>
    </source>
</reference>
<dbReference type="Proteomes" id="UP000185192">
    <property type="component" value="Unassembled WGS sequence"/>
</dbReference>
<protein>
    <submittedName>
        <fullName evidence="1">N-acylneuraminate cytidylyltransferase</fullName>
    </submittedName>
</protein>
<sequence length="249" mass="28697">MYDLAVVIPVRRGSSRIAEKCLLPFGNEETLIEWKLAQLCEVIDPKRIYLSSEDEDFLKLGNRFGVSRHHRARHLAIDHIAPFRDVITGIVRDIPHTHIAWATVVCPLMAPQEYCDAFRAYHEQVITGERDSLVGVNLMKEYFWSQDGALNYEATRNHTISQELPDWYKVTNSIYMAPRQQILAREYFLGANPQLQSLSRLAGVDIDYIEDYRIARALYTVYTEDGLDTVNPETLIDWSSHDPRFPVAI</sequence>
<dbReference type="EMBL" id="FSQW01000002">
    <property type="protein sequence ID" value="SIO20198.1"/>
    <property type="molecule type" value="Genomic_DNA"/>
</dbReference>
<dbReference type="AlphaFoldDB" id="A0A1N6HK29"/>
<dbReference type="GO" id="GO:0008781">
    <property type="term" value="F:N-acylneuraminate cytidylyltransferase activity"/>
    <property type="evidence" value="ECO:0007669"/>
    <property type="project" value="TreeGrafter"/>
</dbReference>
<dbReference type="STRING" id="1123272.SAMN02745824_3330"/>
<dbReference type="InterPro" id="IPR029044">
    <property type="entry name" value="Nucleotide-diphossugar_trans"/>
</dbReference>